<keyword evidence="3" id="KW-0808">Transferase</keyword>
<dbReference type="PROSITE" id="PS00108">
    <property type="entry name" value="PROTEIN_KINASE_ST"/>
    <property type="match status" value="1"/>
</dbReference>
<evidence type="ECO:0000256" key="3">
    <source>
        <dbReference type="ARBA" id="ARBA00022679"/>
    </source>
</evidence>
<evidence type="ECO:0000256" key="9">
    <source>
        <dbReference type="SAM" id="Phobius"/>
    </source>
</evidence>
<dbReference type="SUPFAM" id="SSF56112">
    <property type="entry name" value="Protein kinase-like (PK-like)"/>
    <property type="match status" value="1"/>
</dbReference>
<dbReference type="InterPro" id="IPR017441">
    <property type="entry name" value="Protein_kinase_ATP_BS"/>
</dbReference>
<dbReference type="InterPro" id="IPR011009">
    <property type="entry name" value="Kinase-like_dom_sf"/>
</dbReference>
<dbReference type="GO" id="GO:0004674">
    <property type="term" value="F:protein serine/threonine kinase activity"/>
    <property type="evidence" value="ECO:0007669"/>
    <property type="project" value="UniProtKB-EC"/>
</dbReference>
<dbReference type="GeneID" id="25255457"/>
<evidence type="ECO:0000256" key="4">
    <source>
        <dbReference type="ARBA" id="ARBA00022741"/>
    </source>
</evidence>
<feature type="compositionally biased region" description="Basic and acidic residues" evidence="8">
    <location>
        <begin position="1177"/>
        <end position="1187"/>
    </location>
</feature>
<feature type="binding site" evidence="7">
    <location>
        <position position="530"/>
    </location>
    <ligand>
        <name>ATP</name>
        <dbReference type="ChEBI" id="CHEBI:30616"/>
    </ligand>
</feature>
<feature type="compositionally biased region" description="Polar residues" evidence="8">
    <location>
        <begin position="1056"/>
        <end position="1065"/>
    </location>
</feature>
<dbReference type="AlphaFoldDB" id="U6KX71"/>
<comment type="similarity">
    <text evidence="1">Belongs to the protein kinase superfamily. NEK Ser/Thr protein kinase family. NIMA subfamily.</text>
</comment>
<dbReference type="InterPro" id="IPR050660">
    <property type="entry name" value="NEK_Ser/Thr_kinase"/>
</dbReference>
<dbReference type="PROSITE" id="PS50011">
    <property type="entry name" value="PROTEIN_KINASE_DOM"/>
    <property type="match status" value="1"/>
</dbReference>
<organism evidence="11 12">
    <name type="scientific">Eimeria tenella</name>
    <name type="common">Coccidian parasite</name>
    <dbReference type="NCBI Taxonomy" id="5802"/>
    <lineage>
        <taxon>Eukaryota</taxon>
        <taxon>Sar</taxon>
        <taxon>Alveolata</taxon>
        <taxon>Apicomplexa</taxon>
        <taxon>Conoidasida</taxon>
        <taxon>Coccidia</taxon>
        <taxon>Eucoccidiorida</taxon>
        <taxon>Eimeriorina</taxon>
        <taxon>Eimeriidae</taxon>
        <taxon>Eimeria</taxon>
    </lineage>
</organism>
<feature type="region of interest" description="Disordered" evidence="8">
    <location>
        <begin position="1056"/>
        <end position="1077"/>
    </location>
</feature>
<feature type="domain" description="Protein kinase" evidence="10">
    <location>
        <begin position="494"/>
        <end position="1041"/>
    </location>
</feature>
<evidence type="ECO:0000256" key="8">
    <source>
        <dbReference type="SAM" id="MobiDB-lite"/>
    </source>
</evidence>
<dbReference type="PROSITE" id="PS00107">
    <property type="entry name" value="PROTEIN_KINASE_ATP"/>
    <property type="match status" value="1"/>
</dbReference>
<keyword evidence="9" id="KW-0812">Transmembrane</keyword>
<keyword evidence="5 11" id="KW-0418">Kinase</keyword>
<feature type="compositionally biased region" description="Low complexity" evidence="8">
    <location>
        <begin position="264"/>
        <end position="276"/>
    </location>
</feature>
<keyword evidence="9" id="KW-0472">Membrane</keyword>
<reference evidence="11" key="2">
    <citation type="submission" date="2013-10" db="EMBL/GenBank/DDBJ databases">
        <authorList>
            <person name="Aslett M."/>
        </authorList>
    </citation>
    <scope>NUCLEOTIDE SEQUENCE [LARGE SCALE GENOMIC DNA]</scope>
    <source>
        <strain evidence="11">Houghton</strain>
    </source>
</reference>
<accession>U6KX71</accession>
<name>U6KX71_EIMTE</name>
<evidence type="ECO:0000256" key="2">
    <source>
        <dbReference type="ARBA" id="ARBA00012513"/>
    </source>
</evidence>
<evidence type="ECO:0000256" key="5">
    <source>
        <dbReference type="ARBA" id="ARBA00022777"/>
    </source>
</evidence>
<feature type="transmembrane region" description="Helical" evidence="9">
    <location>
        <begin position="591"/>
        <end position="614"/>
    </location>
</feature>
<dbReference type="EC" id="2.7.11.1" evidence="2"/>
<dbReference type="InterPro" id="IPR008271">
    <property type="entry name" value="Ser/Thr_kinase_AS"/>
</dbReference>
<keyword evidence="4 7" id="KW-0547">Nucleotide-binding</keyword>
<dbReference type="SMART" id="SM00220">
    <property type="entry name" value="S_TKc"/>
    <property type="match status" value="1"/>
</dbReference>
<evidence type="ECO:0000259" key="10">
    <source>
        <dbReference type="PROSITE" id="PS50011"/>
    </source>
</evidence>
<dbReference type="EMBL" id="HG675735">
    <property type="protein sequence ID" value="CDJ42757.1"/>
    <property type="molecule type" value="Genomic_DNA"/>
</dbReference>
<feature type="region of interest" description="Disordered" evidence="8">
    <location>
        <begin position="252"/>
        <end position="276"/>
    </location>
</feature>
<feature type="region of interest" description="Disordered" evidence="8">
    <location>
        <begin position="394"/>
        <end position="422"/>
    </location>
</feature>
<protein>
    <recommendedName>
        <fullName evidence="2">non-specific serine/threonine protein kinase</fullName>
        <ecNumber evidence="2">2.7.11.1</ecNumber>
    </recommendedName>
</protein>
<evidence type="ECO:0000256" key="1">
    <source>
        <dbReference type="ARBA" id="ARBA00010886"/>
    </source>
</evidence>
<keyword evidence="6 7" id="KW-0067">ATP-binding</keyword>
<dbReference type="OrthoDB" id="348949at2759"/>
<evidence type="ECO:0000256" key="6">
    <source>
        <dbReference type="ARBA" id="ARBA00022840"/>
    </source>
</evidence>
<dbReference type="VEuPathDB" id="ToxoDB:ETH2_1514000"/>
<dbReference type="Gene3D" id="1.10.510.10">
    <property type="entry name" value="Transferase(Phosphotransferase) domain 1"/>
    <property type="match status" value="2"/>
</dbReference>
<dbReference type="Proteomes" id="UP000030747">
    <property type="component" value="Unassembled WGS sequence"/>
</dbReference>
<dbReference type="VEuPathDB" id="ToxoDB:ETH_00031955"/>
<dbReference type="PANTHER" id="PTHR43671">
    <property type="entry name" value="SERINE/THREONINE-PROTEIN KINASE NEK"/>
    <property type="match status" value="1"/>
</dbReference>
<evidence type="ECO:0000313" key="12">
    <source>
        <dbReference type="Proteomes" id="UP000030747"/>
    </source>
</evidence>
<feature type="transmembrane region" description="Helical" evidence="9">
    <location>
        <begin position="457"/>
        <end position="475"/>
    </location>
</feature>
<dbReference type="Pfam" id="PF00069">
    <property type="entry name" value="Pkinase"/>
    <property type="match status" value="2"/>
</dbReference>
<evidence type="ECO:0000256" key="7">
    <source>
        <dbReference type="PROSITE-ProRule" id="PRU10141"/>
    </source>
</evidence>
<evidence type="ECO:0000313" key="11">
    <source>
        <dbReference type="EMBL" id="CDJ42757.1"/>
    </source>
</evidence>
<sequence>MQGLKQQLVQQVLQQMLQQQMWRQQLLWQKQQTLKATLQETLRQVVALVMWGFSSNSSNSAFTRCSKQVAEGTFCTVILVNFGNENLFVEWRAALPPEQQEQQQQQKQQPAFPGNVVTGFVAASYAAFLLALSSLTVSQLHFVMKRVVLQQQHQRQQADPRSFISMKGETTSDASAKAVSRLTANAAAARPAIAAKCTARVSSVGVAVRQPQQVQQQQKNEQQQHQEPHAPLVDAHVHGCVALSRHFACASQQPLHEQHKQKQQQRQGRTGGQQPERCAVSVVSGSGLKSAPRIFAAAALLLPLFCLPATTPAEAAAVSTLAELPSARLVLAKTAAGAAAAEGERFCQAYGGLAAESLIFAAATRSTRPSSAAVVLNAAADSGARAFTVAKGGQNNSREHSLLQAQQKPQQDSEEEQSAASADSAATAGGEAACEPWLSSGETPVCLLQFPLSADNAAAVALIAVLCVFGIIHLMRISAGFIKGCQCRLCKGDYTLVRKLGRGGYGTVWLARLRRRAAAESSATPFVVLKKIAVADITAADSYQQEARRLAHLMHKFVQALVVPLRGRGICRCFFFAIVADNMADDTVAPLLLRIFFVGSFLLLRLLLLLQVGYVGEFIHQEPSFGRVERQTYFMLLMEFCPLGDLKRLIERRYRALTERRIRRWLFQLVQAVHYLHERNILHRDIKSQNVFLSEDSHIRLGDFGLCRFASPPKVSMQQHSVVKLIDSSTLTQQEEWQQLRLQQLQMQRSADTSPERIDEQQGPSPLAAADAADATSQKQSTGGGFAETGQNSQLQQLQLHHRKVVEAKSGRGGTLWLASTRTLSKVCNVLFYPVSLLLQLIRSSSIGLNLSSRRRSERGRGEWCSRESTCSDGKGSVYTCTRNAATGGGADTPGNSSLLSVAGTDCYMAPEVILGAKYGKPADIWSLGCVMLELCGGVFMWELTSPPSHLLLQDDSPQQQEQLDLLLDSLLPKRVIGCGTKSIIKMLLQKGTADEPTVALLDRSVIRAFCAFEAAVTNAGARGNAAQRPTAAQLMKDKYFRRDYRCCSEPFATSPSLTLQQPEQPGQYPDANLSAPAAAGEKQVELDLSTVEASSWASVYLRKTGVALCGDRELTKSCHSSPSSALPSVHLPAESTEDSLSAADYTSPFAASAAVAPAHITAAMAAAAEAEAIHGVQDKQKSEQRVRQRRKHHRTTAAAAAVAAAAAAAVEETATRRAAAAAAKAAAATVASIPTRFKLLKNRRATADSAAEKAVKATARAAARAAPGLLNSADSRPK</sequence>
<keyword evidence="12" id="KW-1185">Reference proteome</keyword>
<gene>
    <name evidence="11" type="ORF">ETH_00031955</name>
</gene>
<feature type="region of interest" description="Disordered" evidence="8">
    <location>
        <begin position="1175"/>
        <end position="1195"/>
    </location>
</feature>
<dbReference type="InterPro" id="IPR000719">
    <property type="entry name" value="Prot_kinase_dom"/>
</dbReference>
<dbReference type="Gene3D" id="3.30.200.20">
    <property type="entry name" value="Phosphorylase Kinase, domain 1"/>
    <property type="match status" value="1"/>
</dbReference>
<dbReference type="GO" id="GO:0005524">
    <property type="term" value="F:ATP binding"/>
    <property type="evidence" value="ECO:0007669"/>
    <property type="project" value="UniProtKB-UniRule"/>
</dbReference>
<feature type="region of interest" description="Disordered" evidence="8">
    <location>
        <begin position="748"/>
        <end position="798"/>
    </location>
</feature>
<dbReference type="PANTHER" id="PTHR43671:SF13">
    <property type="entry name" value="SERINE_THREONINE-PROTEIN KINASE NEK2"/>
    <property type="match status" value="1"/>
</dbReference>
<dbReference type="RefSeq" id="XP_013233507.1">
    <property type="nucleotide sequence ID" value="XM_013378053.1"/>
</dbReference>
<keyword evidence="9" id="KW-1133">Transmembrane helix</keyword>
<reference evidence="11" key="1">
    <citation type="submission" date="2013-10" db="EMBL/GenBank/DDBJ databases">
        <title>Genomic analysis of the causative agents of coccidiosis in chickens.</title>
        <authorList>
            <person name="Reid A.J."/>
            <person name="Blake D."/>
            <person name="Billington K."/>
            <person name="Browne H."/>
            <person name="Dunn M."/>
            <person name="Hung S."/>
            <person name="Kawahara F."/>
            <person name="Miranda-Saavedra D."/>
            <person name="Mourier T."/>
            <person name="Nagra H."/>
            <person name="Otto T.D."/>
            <person name="Rawlings N."/>
            <person name="Sanchez A."/>
            <person name="Sanders M."/>
            <person name="Subramaniam C."/>
            <person name="Tay Y."/>
            <person name="Dear P."/>
            <person name="Doerig C."/>
            <person name="Gruber A."/>
            <person name="Parkinson J."/>
            <person name="Shirley M."/>
            <person name="Wan K.L."/>
            <person name="Berriman M."/>
            <person name="Tomley F."/>
            <person name="Pain A."/>
        </authorList>
    </citation>
    <scope>NUCLEOTIDE SEQUENCE [LARGE SCALE GENOMIC DNA]</scope>
    <source>
        <strain evidence="11">Houghton</strain>
    </source>
</reference>
<proteinExistence type="inferred from homology"/>